<keyword evidence="2" id="KW-0732">Signal</keyword>
<reference evidence="4 5" key="1">
    <citation type="journal article" date="2021" name="Elife">
        <title>Chloroplast acquisition without the gene transfer in kleptoplastic sea slugs, Plakobranchus ocellatus.</title>
        <authorList>
            <person name="Maeda T."/>
            <person name="Takahashi S."/>
            <person name="Yoshida T."/>
            <person name="Shimamura S."/>
            <person name="Takaki Y."/>
            <person name="Nagai Y."/>
            <person name="Toyoda A."/>
            <person name="Suzuki Y."/>
            <person name="Arimoto A."/>
            <person name="Ishii H."/>
            <person name="Satoh N."/>
            <person name="Nishiyama T."/>
            <person name="Hasebe M."/>
            <person name="Maruyama T."/>
            <person name="Minagawa J."/>
            <person name="Obokata J."/>
            <person name="Shigenobu S."/>
        </authorList>
    </citation>
    <scope>NUCLEOTIDE SEQUENCE [LARGE SCALE GENOMIC DNA]</scope>
</reference>
<comment type="caution">
    <text evidence="4">The sequence shown here is derived from an EMBL/GenBank/DDBJ whole genome shotgun (WGS) entry which is preliminary data.</text>
</comment>
<name>A0AAV3ZD38_9GAST</name>
<evidence type="ECO:0000256" key="2">
    <source>
        <dbReference type="SAM" id="SignalP"/>
    </source>
</evidence>
<gene>
    <name evidence="4" type="ORF">PoB_001971700</name>
</gene>
<evidence type="ECO:0000259" key="3">
    <source>
        <dbReference type="PROSITE" id="PS50026"/>
    </source>
</evidence>
<evidence type="ECO:0000313" key="4">
    <source>
        <dbReference type="EMBL" id="GFN93211.1"/>
    </source>
</evidence>
<evidence type="ECO:0000256" key="1">
    <source>
        <dbReference type="PROSITE-ProRule" id="PRU00076"/>
    </source>
</evidence>
<dbReference type="InterPro" id="IPR000742">
    <property type="entry name" value="EGF"/>
</dbReference>
<sequence length="76" mass="7946">MAAPICRGLLYALALSIVLQNNGVAASEQRNPSQRDEPSNPLCEGISCENNGKCKVVGSSAECVCPSGYTGEKCQN</sequence>
<feature type="non-terminal residue" evidence="4">
    <location>
        <position position="76"/>
    </location>
</feature>
<keyword evidence="1" id="KW-1015">Disulfide bond</keyword>
<dbReference type="EMBL" id="BLXT01002317">
    <property type="protein sequence ID" value="GFN93211.1"/>
    <property type="molecule type" value="Genomic_DNA"/>
</dbReference>
<dbReference type="Proteomes" id="UP000735302">
    <property type="component" value="Unassembled WGS sequence"/>
</dbReference>
<protein>
    <submittedName>
        <fullName evidence="4">Meprin a subunit</fullName>
    </submittedName>
</protein>
<keyword evidence="1" id="KW-0245">EGF-like domain</keyword>
<keyword evidence="5" id="KW-1185">Reference proteome</keyword>
<organism evidence="4 5">
    <name type="scientific">Plakobranchus ocellatus</name>
    <dbReference type="NCBI Taxonomy" id="259542"/>
    <lineage>
        <taxon>Eukaryota</taxon>
        <taxon>Metazoa</taxon>
        <taxon>Spiralia</taxon>
        <taxon>Lophotrochozoa</taxon>
        <taxon>Mollusca</taxon>
        <taxon>Gastropoda</taxon>
        <taxon>Heterobranchia</taxon>
        <taxon>Euthyneura</taxon>
        <taxon>Panpulmonata</taxon>
        <taxon>Sacoglossa</taxon>
        <taxon>Placobranchoidea</taxon>
        <taxon>Plakobranchidae</taxon>
        <taxon>Plakobranchus</taxon>
    </lineage>
</organism>
<evidence type="ECO:0000313" key="5">
    <source>
        <dbReference type="Proteomes" id="UP000735302"/>
    </source>
</evidence>
<proteinExistence type="predicted"/>
<dbReference type="AlphaFoldDB" id="A0AAV3ZD38"/>
<dbReference type="Pfam" id="PF00008">
    <property type="entry name" value="EGF"/>
    <property type="match status" value="1"/>
</dbReference>
<dbReference type="Gene3D" id="2.10.25.10">
    <property type="entry name" value="Laminin"/>
    <property type="match status" value="1"/>
</dbReference>
<dbReference type="SUPFAM" id="SSF57196">
    <property type="entry name" value="EGF/Laminin"/>
    <property type="match status" value="1"/>
</dbReference>
<feature type="chain" id="PRO_5043999751" evidence="2">
    <location>
        <begin position="27"/>
        <end position="76"/>
    </location>
</feature>
<feature type="disulfide bond" evidence="1">
    <location>
        <begin position="65"/>
        <end position="74"/>
    </location>
</feature>
<dbReference type="PROSITE" id="PS00022">
    <property type="entry name" value="EGF_1"/>
    <property type="match status" value="1"/>
</dbReference>
<dbReference type="SMART" id="SM00181">
    <property type="entry name" value="EGF"/>
    <property type="match status" value="1"/>
</dbReference>
<accession>A0AAV3ZD38</accession>
<dbReference type="PROSITE" id="PS50026">
    <property type="entry name" value="EGF_3"/>
    <property type="match status" value="1"/>
</dbReference>
<feature type="domain" description="EGF-like" evidence="3">
    <location>
        <begin position="39"/>
        <end position="75"/>
    </location>
</feature>
<dbReference type="PROSITE" id="PS01186">
    <property type="entry name" value="EGF_2"/>
    <property type="match status" value="1"/>
</dbReference>
<feature type="signal peptide" evidence="2">
    <location>
        <begin position="1"/>
        <end position="26"/>
    </location>
</feature>
<comment type="caution">
    <text evidence="1">Lacks conserved residue(s) required for the propagation of feature annotation.</text>
</comment>
<dbReference type="CDD" id="cd00054">
    <property type="entry name" value="EGF_CA"/>
    <property type="match status" value="1"/>
</dbReference>